<keyword evidence="3" id="KW-1185">Reference proteome</keyword>
<dbReference type="AlphaFoldDB" id="J3KY46"/>
<reference evidence="2" key="1">
    <citation type="journal article" date="2013" name="Nat. Commun.">
        <title>Whole-genome sequencing of Oryza brachyantha reveals mechanisms underlying Oryza genome evolution.</title>
        <authorList>
            <person name="Chen J."/>
            <person name="Huang Q."/>
            <person name="Gao D."/>
            <person name="Wang J."/>
            <person name="Lang Y."/>
            <person name="Liu T."/>
            <person name="Li B."/>
            <person name="Bai Z."/>
            <person name="Luis Goicoechea J."/>
            <person name="Liang C."/>
            <person name="Chen C."/>
            <person name="Zhang W."/>
            <person name="Sun S."/>
            <person name="Liao Y."/>
            <person name="Zhang X."/>
            <person name="Yang L."/>
            <person name="Song C."/>
            <person name="Wang M."/>
            <person name="Shi J."/>
            <person name="Liu G."/>
            <person name="Liu J."/>
            <person name="Zhou H."/>
            <person name="Zhou W."/>
            <person name="Yu Q."/>
            <person name="An N."/>
            <person name="Chen Y."/>
            <person name="Cai Q."/>
            <person name="Wang B."/>
            <person name="Liu B."/>
            <person name="Min J."/>
            <person name="Huang Y."/>
            <person name="Wu H."/>
            <person name="Li Z."/>
            <person name="Zhang Y."/>
            <person name="Yin Y."/>
            <person name="Song W."/>
            <person name="Jiang J."/>
            <person name="Jackson S.A."/>
            <person name="Wing R.A."/>
            <person name="Wang J."/>
            <person name="Chen M."/>
        </authorList>
    </citation>
    <scope>NUCLEOTIDE SEQUENCE [LARGE SCALE GENOMIC DNA]</scope>
    <source>
        <strain evidence="2">cv. IRGC 101232</strain>
    </source>
</reference>
<evidence type="ECO:0000256" key="1">
    <source>
        <dbReference type="SAM" id="MobiDB-lite"/>
    </source>
</evidence>
<evidence type="ECO:0000313" key="2">
    <source>
        <dbReference type="EnsemblPlants" id="OB01G19020.1"/>
    </source>
</evidence>
<feature type="region of interest" description="Disordered" evidence="1">
    <location>
        <begin position="44"/>
        <end position="74"/>
    </location>
</feature>
<protein>
    <submittedName>
        <fullName evidence="2">Uncharacterized protein</fullName>
    </submittedName>
</protein>
<evidence type="ECO:0000313" key="3">
    <source>
        <dbReference type="Proteomes" id="UP000006038"/>
    </source>
</evidence>
<dbReference type="Proteomes" id="UP000006038">
    <property type="component" value="Chromosome 1"/>
</dbReference>
<dbReference type="HOGENOM" id="CLU_2691657_0_0_1"/>
<name>J3KY46_ORYBR</name>
<sequence>MVLFLVELVLGDLYYMNLVRFRVLPLGHVAQSGSSVRRTHVTVRSASDALPPVEPEQPPDVAGLSRRQTALEAR</sequence>
<dbReference type="Gramene" id="OB01G19020.1">
    <property type="protein sequence ID" value="OB01G19020.1"/>
    <property type="gene ID" value="OB01G19020"/>
</dbReference>
<proteinExistence type="predicted"/>
<accession>J3KY46</accession>
<organism evidence="2">
    <name type="scientific">Oryza brachyantha</name>
    <name type="common">malo sina</name>
    <dbReference type="NCBI Taxonomy" id="4533"/>
    <lineage>
        <taxon>Eukaryota</taxon>
        <taxon>Viridiplantae</taxon>
        <taxon>Streptophyta</taxon>
        <taxon>Embryophyta</taxon>
        <taxon>Tracheophyta</taxon>
        <taxon>Spermatophyta</taxon>
        <taxon>Magnoliopsida</taxon>
        <taxon>Liliopsida</taxon>
        <taxon>Poales</taxon>
        <taxon>Poaceae</taxon>
        <taxon>BOP clade</taxon>
        <taxon>Oryzoideae</taxon>
        <taxon>Oryzeae</taxon>
        <taxon>Oryzinae</taxon>
        <taxon>Oryza</taxon>
    </lineage>
</organism>
<dbReference type="EnsemblPlants" id="OB01G19020.1">
    <property type="protein sequence ID" value="OB01G19020.1"/>
    <property type="gene ID" value="OB01G19020"/>
</dbReference>
<reference evidence="2" key="2">
    <citation type="submission" date="2013-04" db="UniProtKB">
        <authorList>
            <consortium name="EnsemblPlants"/>
        </authorList>
    </citation>
    <scope>IDENTIFICATION</scope>
</reference>